<keyword evidence="2" id="KW-1185">Reference proteome</keyword>
<name>A0ACB8BM24_9AGAM</name>
<dbReference type="EMBL" id="MU266374">
    <property type="protein sequence ID" value="KAH7926955.1"/>
    <property type="molecule type" value="Genomic_DNA"/>
</dbReference>
<reference evidence="1" key="1">
    <citation type="journal article" date="2021" name="New Phytol.">
        <title>Evolutionary innovations through gain and loss of genes in the ectomycorrhizal Boletales.</title>
        <authorList>
            <person name="Wu G."/>
            <person name="Miyauchi S."/>
            <person name="Morin E."/>
            <person name="Kuo A."/>
            <person name="Drula E."/>
            <person name="Varga T."/>
            <person name="Kohler A."/>
            <person name="Feng B."/>
            <person name="Cao Y."/>
            <person name="Lipzen A."/>
            <person name="Daum C."/>
            <person name="Hundley H."/>
            <person name="Pangilinan J."/>
            <person name="Johnson J."/>
            <person name="Barry K."/>
            <person name="LaButti K."/>
            <person name="Ng V."/>
            <person name="Ahrendt S."/>
            <person name="Min B."/>
            <person name="Choi I.G."/>
            <person name="Park H."/>
            <person name="Plett J.M."/>
            <person name="Magnuson J."/>
            <person name="Spatafora J.W."/>
            <person name="Nagy L.G."/>
            <person name="Henrissat B."/>
            <person name="Grigoriev I.V."/>
            <person name="Yang Z.L."/>
            <person name="Xu J."/>
            <person name="Martin F.M."/>
        </authorList>
    </citation>
    <scope>NUCLEOTIDE SEQUENCE</scope>
    <source>
        <strain evidence="1">KUC20120723A-06</strain>
    </source>
</reference>
<evidence type="ECO:0000313" key="1">
    <source>
        <dbReference type="EMBL" id="KAH7926955.1"/>
    </source>
</evidence>
<sequence length="77" mass="8599">MSALNVGLYMLYTQILCPLFAPSLNSACMLPRAMELVIISRVLADTVLSVRVSERWAFGNETRQKPRDAASRLDLTL</sequence>
<comment type="caution">
    <text evidence="1">The sequence shown here is derived from an EMBL/GenBank/DDBJ whole genome shotgun (WGS) entry which is preliminary data.</text>
</comment>
<gene>
    <name evidence="1" type="ORF">BV22DRAFT_314432</name>
</gene>
<proteinExistence type="predicted"/>
<accession>A0ACB8BM24</accession>
<protein>
    <submittedName>
        <fullName evidence="1">Uncharacterized protein</fullName>
    </submittedName>
</protein>
<evidence type="ECO:0000313" key="2">
    <source>
        <dbReference type="Proteomes" id="UP000790709"/>
    </source>
</evidence>
<organism evidence="1 2">
    <name type="scientific">Leucogyrophana mollusca</name>
    <dbReference type="NCBI Taxonomy" id="85980"/>
    <lineage>
        <taxon>Eukaryota</taxon>
        <taxon>Fungi</taxon>
        <taxon>Dikarya</taxon>
        <taxon>Basidiomycota</taxon>
        <taxon>Agaricomycotina</taxon>
        <taxon>Agaricomycetes</taxon>
        <taxon>Agaricomycetidae</taxon>
        <taxon>Boletales</taxon>
        <taxon>Boletales incertae sedis</taxon>
        <taxon>Leucogyrophana</taxon>
    </lineage>
</organism>
<dbReference type="Proteomes" id="UP000790709">
    <property type="component" value="Unassembled WGS sequence"/>
</dbReference>